<reference evidence="4 5" key="1">
    <citation type="submission" date="2024-08" db="EMBL/GenBank/DDBJ databases">
        <title>Clostridium lapicellarii sp. nov., and Clostridium renhuaiense sp. nov., two species isolated from the mud in a fermentation cellar used for producing sauce-flavour Chinese liquors.</title>
        <authorList>
            <person name="Yang F."/>
            <person name="Wang H."/>
            <person name="Chen L.Q."/>
            <person name="Zhou N."/>
            <person name="Lu J.J."/>
            <person name="Pu X.X."/>
            <person name="Wan B."/>
            <person name="Wang L."/>
            <person name="Liu S.J."/>
        </authorList>
    </citation>
    <scope>NUCLEOTIDE SEQUENCE [LARGE SCALE GENOMIC DNA]</scope>
    <source>
        <strain evidence="4 5">MT-5</strain>
    </source>
</reference>
<evidence type="ECO:0000313" key="5">
    <source>
        <dbReference type="Proteomes" id="UP001564657"/>
    </source>
</evidence>
<dbReference type="InterPro" id="IPR029052">
    <property type="entry name" value="Metallo-depent_PP-like"/>
</dbReference>
<dbReference type="SUPFAM" id="SSF56300">
    <property type="entry name" value="Metallo-dependent phosphatases"/>
    <property type="match status" value="1"/>
</dbReference>
<dbReference type="Pfam" id="PF12850">
    <property type="entry name" value="Metallophos_2"/>
    <property type="match status" value="1"/>
</dbReference>
<dbReference type="Proteomes" id="UP001564657">
    <property type="component" value="Unassembled WGS sequence"/>
</dbReference>
<protein>
    <recommendedName>
        <fullName evidence="2">Phosphoesterase</fullName>
        <ecNumber evidence="2">3.1.4.-</ecNumber>
    </recommendedName>
</protein>
<dbReference type="InterPro" id="IPR024654">
    <property type="entry name" value="Calcineurin-like_PHP_lpxH"/>
</dbReference>
<evidence type="ECO:0000256" key="2">
    <source>
        <dbReference type="RuleBase" id="RU362039"/>
    </source>
</evidence>
<dbReference type="PANTHER" id="PTHR11124">
    <property type="entry name" value="VACUOLAR SORTING PROTEIN VPS29"/>
    <property type="match status" value="1"/>
</dbReference>
<dbReference type="EC" id="3.1.4.-" evidence="2"/>
<organism evidence="4 5">
    <name type="scientific">Clostridium moutaii</name>
    <dbReference type="NCBI Taxonomy" id="3240932"/>
    <lineage>
        <taxon>Bacteria</taxon>
        <taxon>Bacillati</taxon>
        <taxon>Bacillota</taxon>
        <taxon>Clostridia</taxon>
        <taxon>Eubacteriales</taxon>
        <taxon>Clostridiaceae</taxon>
        <taxon>Clostridium</taxon>
    </lineage>
</organism>
<accession>A0ABV4BLR3</accession>
<keyword evidence="2" id="KW-0479">Metal-binding</keyword>
<name>A0ABV4BLR3_9CLOT</name>
<dbReference type="Gene3D" id="3.60.21.10">
    <property type="match status" value="1"/>
</dbReference>
<comment type="similarity">
    <text evidence="1 2">Belongs to the metallophosphoesterase superfamily. YfcE family.</text>
</comment>
<dbReference type="InterPro" id="IPR041802">
    <property type="entry name" value="MPP_YfcE"/>
</dbReference>
<dbReference type="RefSeq" id="WP_369703624.1">
    <property type="nucleotide sequence ID" value="NZ_JBGEWD010000004.1"/>
</dbReference>
<proteinExistence type="inferred from homology"/>
<keyword evidence="5" id="KW-1185">Reference proteome</keyword>
<comment type="caution">
    <text evidence="4">The sequence shown here is derived from an EMBL/GenBank/DDBJ whole genome shotgun (WGS) entry which is preliminary data.</text>
</comment>
<evidence type="ECO:0000259" key="3">
    <source>
        <dbReference type="Pfam" id="PF12850"/>
    </source>
</evidence>
<dbReference type="NCBIfam" id="TIGR00040">
    <property type="entry name" value="yfcE"/>
    <property type="match status" value="1"/>
</dbReference>
<dbReference type="InterPro" id="IPR000979">
    <property type="entry name" value="Phosphodiesterase_MJ0936/Vps29"/>
</dbReference>
<evidence type="ECO:0000313" key="4">
    <source>
        <dbReference type="EMBL" id="MEY7999736.1"/>
    </source>
</evidence>
<comment type="cofactor">
    <cofactor evidence="2">
        <name>a divalent metal cation</name>
        <dbReference type="ChEBI" id="CHEBI:60240"/>
    </cofactor>
</comment>
<gene>
    <name evidence="4" type="ORF">AB8U03_05935</name>
</gene>
<feature type="domain" description="Calcineurin-like phosphoesterase" evidence="3">
    <location>
        <begin position="1"/>
        <end position="146"/>
    </location>
</feature>
<evidence type="ECO:0000256" key="1">
    <source>
        <dbReference type="ARBA" id="ARBA00008950"/>
    </source>
</evidence>
<dbReference type="EMBL" id="JBGEWD010000004">
    <property type="protein sequence ID" value="MEY7999736.1"/>
    <property type="molecule type" value="Genomic_DNA"/>
</dbReference>
<sequence length="156" mass="17482">MQIGVISDTHRDRKFADRVKNIFSDMDMIIHLGDNVQDVLKIEKFYTGPIINVRGNCDFSVGVPSEKIETIGGKRFFITHGHRYDVKYDLSGLKYKAMEENADIVLFGHTHLSKIIYENGIWFVNPGSPSVPRDGFNSVAIISLEDGIINPGIKGV</sequence>
<dbReference type="CDD" id="cd00841">
    <property type="entry name" value="MPP_YfcE"/>
    <property type="match status" value="1"/>
</dbReference>